<dbReference type="Pfam" id="PF03350">
    <property type="entry name" value="UPF0114"/>
    <property type="match status" value="1"/>
</dbReference>
<organism evidence="2 3">
    <name type="scientific">Rosa chinensis</name>
    <name type="common">China rose</name>
    <dbReference type="NCBI Taxonomy" id="74649"/>
    <lineage>
        <taxon>Eukaryota</taxon>
        <taxon>Viridiplantae</taxon>
        <taxon>Streptophyta</taxon>
        <taxon>Embryophyta</taxon>
        <taxon>Tracheophyta</taxon>
        <taxon>Spermatophyta</taxon>
        <taxon>Magnoliopsida</taxon>
        <taxon>eudicotyledons</taxon>
        <taxon>Gunneridae</taxon>
        <taxon>Pentapetalae</taxon>
        <taxon>rosids</taxon>
        <taxon>fabids</taxon>
        <taxon>Rosales</taxon>
        <taxon>Rosaceae</taxon>
        <taxon>Rosoideae</taxon>
        <taxon>Rosoideae incertae sedis</taxon>
        <taxon>Rosa</taxon>
    </lineage>
</organism>
<feature type="transmembrane region" description="Helical" evidence="1">
    <location>
        <begin position="167"/>
        <end position="194"/>
    </location>
</feature>
<keyword evidence="3" id="KW-1185">Reference proteome</keyword>
<evidence type="ECO:0000313" key="3">
    <source>
        <dbReference type="Proteomes" id="UP000238479"/>
    </source>
</evidence>
<proteinExistence type="predicted"/>
<dbReference type="Gramene" id="PRQ26963">
    <property type="protein sequence ID" value="PRQ26963"/>
    <property type="gene ID" value="RchiOBHm_Chr6g0300251"/>
</dbReference>
<name>A0A2P6PYG3_ROSCH</name>
<keyword evidence="1" id="KW-0472">Membrane</keyword>
<dbReference type="AlphaFoldDB" id="A0A2P6PYG3"/>
<dbReference type="InterPro" id="IPR005134">
    <property type="entry name" value="UPF0114"/>
</dbReference>
<dbReference type="PANTHER" id="PTHR31721">
    <property type="entry name" value="OS06G0710300 PROTEIN"/>
    <property type="match status" value="1"/>
</dbReference>
<protein>
    <submittedName>
        <fullName evidence="2">Uncharacterized protein</fullName>
    </submittedName>
</protein>
<sequence length="292" mass="31666">MATTRILRTFKPMTIHSSSASSSSPPTTVRCLSKDAGLMSGEKKLGTANERKQMAVVKASVAGSQTLTTSKPQVNRGVIDLASLVTKTNRSLLILLRTALKRKSIQQQVQMFIERGIIDCRFFTLLAVAGSLLGSVLCFVEGCFIVLESYFQYFHALSQKTDQGHMVHLLIEAIDMFLVGTAMLIFGVGLYAMFMGSKAAKDRGPRFSESNLFGLFYMKAAPAWVDMKSVSQAKSKIGHAVVMILQVGLLEKFKSIPLVTPLDLACFAGAVLVSSACIFLLSRLDYSATTAG</sequence>
<reference evidence="2 3" key="1">
    <citation type="journal article" date="2018" name="Nat. Genet.">
        <title>The Rosa genome provides new insights in the design of modern roses.</title>
        <authorList>
            <person name="Bendahmane M."/>
        </authorList>
    </citation>
    <scope>NUCLEOTIDE SEQUENCE [LARGE SCALE GENOMIC DNA]</scope>
    <source>
        <strain evidence="3">cv. Old Blush</strain>
    </source>
</reference>
<keyword evidence="1" id="KW-1133">Transmembrane helix</keyword>
<evidence type="ECO:0000313" key="2">
    <source>
        <dbReference type="EMBL" id="PRQ26963.1"/>
    </source>
</evidence>
<keyword evidence="1" id="KW-0812">Transmembrane</keyword>
<dbReference type="PANTHER" id="PTHR31721:SF3">
    <property type="entry name" value="EXPRESSED PROTEIN"/>
    <property type="match status" value="1"/>
</dbReference>
<dbReference type="OMA" id="QMFIERG"/>
<evidence type="ECO:0000256" key="1">
    <source>
        <dbReference type="SAM" id="Phobius"/>
    </source>
</evidence>
<accession>A0A2P6PYG3</accession>
<feature type="transmembrane region" description="Helical" evidence="1">
    <location>
        <begin position="122"/>
        <end position="147"/>
    </location>
</feature>
<comment type="caution">
    <text evidence="2">The sequence shown here is derived from an EMBL/GenBank/DDBJ whole genome shotgun (WGS) entry which is preliminary data.</text>
</comment>
<dbReference type="Proteomes" id="UP000238479">
    <property type="component" value="Chromosome 6"/>
</dbReference>
<dbReference type="EMBL" id="PDCK01000044">
    <property type="protein sequence ID" value="PRQ26963.1"/>
    <property type="molecule type" value="Genomic_DNA"/>
</dbReference>
<dbReference type="OrthoDB" id="1912077at2759"/>
<feature type="transmembrane region" description="Helical" evidence="1">
    <location>
        <begin position="262"/>
        <end position="282"/>
    </location>
</feature>
<gene>
    <name evidence="2" type="ORF">RchiOBHm_Chr6g0300251</name>
</gene>